<evidence type="ECO:0000313" key="1">
    <source>
        <dbReference type="EMBL" id="KAI4315955.1"/>
    </source>
</evidence>
<reference evidence="1 2" key="1">
    <citation type="journal article" date="2022" name="DNA Res.">
        <title>Chromosomal-level genome assembly of the orchid tree Bauhinia variegata (Leguminosae; Cercidoideae) supports the allotetraploid origin hypothesis of Bauhinia.</title>
        <authorList>
            <person name="Zhong Y."/>
            <person name="Chen Y."/>
            <person name="Zheng D."/>
            <person name="Pang J."/>
            <person name="Liu Y."/>
            <person name="Luo S."/>
            <person name="Meng S."/>
            <person name="Qian L."/>
            <person name="Wei D."/>
            <person name="Dai S."/>
            <person name="Zhou R."/>
        </authorList>
    </citation>
    <scope>NUCLEOTIDE SEQUENCE [LARGE SCALE GENOMIC DNA]</scope>
    <source>
        <strain evidence="1">BV-YZ2020</strain>
    </source>
</reference>
<proteinExistence type="predicted"/>
<organism evidence="1 2">
    <name type="scientific">Bauhinia variegata</name>
    <name type="common">Purple orchid tree</name>
    <name type="synonym">Phanera variegata</name>
    <dbReference type="NCBI Taxonomy" id="167791"/>
    <lineage>
        <taxon>Eukaryota</taxon>
        <taxon>Viridiplantae</taxon>
        <taxon>Streptophyta</taxon>
        <taxon>Embryophyta</taxon>
        <taxon>Tracheophyta</taxon>
        <taxon>Spermatophyta</taxon>
        <taxon>Magnoliopsida</taxon>
        <taxon>eudicotyledons</taxon>
        <taxon>Gunneridae</taxon>
        <taxon>Pentapetalae</taxon>
        <taxon>rosids</taxon>
        <taxon>fabids</taxon>
        <taxon>Fabales</taxon>
        <taxon>Fabaceae</taxon>
        <taxon>Cercidoideae</taxon>
        <taxon>Cercideae</taxon>
        <taxon>Bauhiniinae</taxon>
        <taxon>Bauhinia</taxon>
    </lineage>
</organism>
<comment type="caution">
    <text evidence="1">The sequence shown here is derived from an EMBL/GenBank/DDBJ whole genome shotgun (WGS) entry which is preliminary data.</text>
</comment>
<protein>
    <submittedName>
        <fullName evidence="1">Uncharacterized protein</fullName>
    </submittedName>
</protein>
<gene>
    <name evidence="1" type="ORF">L6164_023978</name>
</gene>
<dbReference type="EMBL" id="CM039435">
    <property type="protein sequence ID" value="KAI4315955.1"/>
    <property type="molecule type" value="Genomic_DNA"/>
</dbReference>
<sequence>MSQQLSISITLSTLEAFFTSLHRHVLRALANRRPWAELIDRTWFSRPGSFSEAAFRVRKNLHYFRTNYLIVLALVLAVFLLSHPFSLLLLISLTGAWLFLYVLRPADQQLVIFRRSFTDCEALVGLSLVTVVVVLVTSVVSLLLWAFIMGLGIVCAHGAVRVPEDLFLDEQEPWASGLLQFVGSKPMPVSGIHLLYFPILVLTRKCVNRICLS</sequence>
<dbReference type="Proteomes" id="UP000828941">
    <property type="component" value="Chromosome 10"/>
</dbReference>
<name>A0ACB9LWA1_BAUVA</name>
<accession>A0ACB9LWA1</accession>
<keyword evidence="2" id="KW-1185">Reference proteome</keyword>
<evidence type="ECO:0000313" key="2">
    <source>
        <dbReference type="Proteomes" id="UP000828941"/>
    </source>
</evidence>